<dbReference type="Pfam" id="PF05903">
    <property type="entry name" value="Peptidase_C97"/>
    <property type="match status" value="1"/>
</dbReference>
<dbReference type="PANTHER" id="PTHR12378:SF80">
    <property type="entry name" value="IP06716P-RELATED"/>
    <property type="match status" value="1"/>
</dbReference>
<dbReference type="OrthoDB" id="8293576at2759"/>
<dbReference type="InterPro" id="IPR008580">
    <property type="entry name" value="PPPDE_dom"/>
</dbReference>
<organism evidence="2 3">
    <name type="scientific">Allacma fusca</name>
    <dbReference type="NCBI Taxonomy" id="39272"/>
    <lineage>
        <taxon>Eukaryota</taxon>
        <taxon>Metazoa</taxon>
        <taxon>Ecdysozoa</taxon>
        <taxon>Arthropoda</taxon>
        <taxon>Hexapoda</taxon>
        <taxon>Collembola</taxon>
        <taxon>Symphypleona</taxon>
        <taxon>Sminthuridae</taxon>
        <taxon>Allacma</taxon>
    </lineage>
</organism>
<protein>
    <recommendedName>
        <fullName evidence="1">PPPDE domain-containing protein</fullName>
    </recommendedName>
</protein>
<evidence type="ECO:0000259" key="1">
    <source>
        <dbReference type="PROSITE" id="PS51858"/>
    </source>
</evidence>
<dbReference type="EMBL" id="CAJVCH010569949">
    <property type="protein sequence ID" value="CAG7833598.1"/>
    <property type="molecule type" value="Genomic_DNA"/>
</dbReference>
<evidence type="ECO:0000313" key="3">
    <source>
        <dbReference type="Proteomes" id="UP000708208"/>
    </source>
</evidence>
<dbReference type="GO" id="GO:0101005">
    <property type="term" value="F:deubiquitinase activity"/>
    <property type="evidence" value="ECO:0007669"/>
    <property type="project" value="TreeGrafter"/>
</dbReference>
<reference evidence="2" key="1">
    <citation type="submission" date="2021-06" db="EMBL/GenBank/DDBJ databases">
        <authorList>
            <person name="Hodson N. C."/>
            <person name="Mongue J. A."/>
            <person name="Jaron S. K."/>
        </authorList>
    </citation>
    <scope>NUCLEOTIDE SEQUENCE</scope>
</reference>
<name>A0A8J2LE92_9HEXA</name>
<feature type="domain" description="PPPDE" evidence="1">
    <location>
        <begin position="16"/>
        <end position="162"/>
    </location>
</feature>
<gene>
    <name evidence="2" type="ORF">AFUS01_LOCUS43205</name>
</gene>
<keyword evidence="3" id="KW-1185">Reference proteome</keyword>
<dbReference type="PROSITE" id="PS51858">
    <property type="entry name" value="PPPDE"/>
    <property type="match status" value="1"/>
</dbReference>
<dbReference type="AlphaFoldDB" id="A0A8J2LE92"/>
<dbReference type="GO" id="GO:0016579">
    <property type="term" value="P:protein deubiquitination"/>
    <property type="evidence" value="ECO:0007669"/>
    <property type="project" value="TreeGrafter"/>
</dbReference>
<evidence type="ECO:0000313" key="2">
    <source>
        <dbReference type="EMBL" id="CAG7833598.1"/>
    </source>
</evidence>
<dbReference type="Proteomes" id="UP000708208">
    <property type="component" value="Unassembled WGS sequence"/>
</dbReference>
<sequence>MESCNQNWESSRSPSTQVFSFNWDLSNGYRKYGFGFTNNIFQHVGLLAFGTLYEYSDQGIIRTGIPPNQVPTSACIAGDLVSCKELGKTSEVKEEFERWLDKQEAADFSGEKYHIVKNNCVSFAIRACEKLDVPKSDNWVNVAKYANYIPSHFSSLLRSSSATLESVLSKLKASDVIHSEQKHTETNPHSEKESKL</sequence>
<proteinExistence type="predicted"/>
<dbReference type="PANTHER" id="PTHR12378">
    <property type="entry name" value="DESUMOYLATING ISOPEPTIDASE"/>
    <property type="match status" value="1"/>
</dbReference>
<accession>A0A8J2LE92</accession>
<dbReference type="SMART" id="SM01179">
    <property type="entry name" value="DUF862"/>
    <property type="match status" value="1"/>
</dbReference>
<comment type="caution">
    <text evidence="2">The sequence shown here is derived from an EMBL/GenBank/DDBJ whole genome shotgun (WGS) entry which is preliminary data.</text>
</comment>